<dbReference type="Gene3D" id="1.10.150.240">
    <property type="entry name" value="Putative phosphatase, domain 2"/>
    <property type="match status" value="1"/>
</dbReference>
<gene>
    <name evidence="1" type="primary">WBGene00103531</name>
</gene>
<dbReference type="SUPFAM" id="SSF56784">
    <property type="entry name" value="HAD-like"/>
    <property type="match status" value="1"/>
</dbReference>
<dbReference type="InterPro" id="IPR023198">
    <property type="entry name" value="PGP-like_dom2"/>
</dbReference>
<dbReference type="InterPro" id="IPR011945">
    <property type="entry name" value="HAD-SF_ppase_IA/epoxid_hydro_N"/>
</dbReference>
<reference evidence="1" key="2">
    <citation type="submission" date="2022-06" db="UniProtKB">
        <authorList>
            <consortium name="EnsemblMetazoa"/>
        </authorList>
    </citation>
    <scope>IDENTIFICATION</scope>
    <source>
        <strain evidence="1">PS312</strain>
    </source>
</reference>
<dbReference type="InterPro" id="IPR023214">
    <property type="entry name" value="HAD_sf"/>
</dbReference>
<dbReference type="InterPro" id="IPR036412">
    <property type="entry name" value="HAD-like_sf"/>
</dbReference>
<dbReference type="SFLD" id="SFLDS00003">
    <property type="entry name" value="Haloacid_Dehalogenase"/>
    <property type="match status" value="1"/>
</dbReference>
<keyword evidence="2" id="KW-1185">Reference proteome</keyword>
<dbReference type="AlphaFoldDB" id="A0A2A6CRL9"/>
<dbReference type="InterPro" id="IPR052898">
    <property type="entry name" value="ACAD10-like"/>
</dbReference>
<proteinExistence type="predicted"/>
<dbReference type="NCBIfam" id="TIGR02247">
    <property type="entry name" value="HAD-1A3-hyp"/>
    <property type="match status" value="1"/>
</dbReference>
<organism evidence="1 2">
    <name type="scientific">Pristionchus pacificus</name>
    <name type="common">Parasitic nematode worm</name>
    <dbReference type="NCBI Taxonomy" id="54126"/>
    <lineage>
        <taxon>Eukaryota</taxon>
        <taxon>Metazoa</taxon>
        <taxon>Ecdysozoa</taxon>
        <taxon>Nematoda</taxon>
        <taxon>Chromadorea</taxon>
        <taxon>Rhabditida</taxon>
        <taxon>Rhabditina</taxon>
        <taxon>Diplogasteromorpha</taxon>
        <taxon>Diplogasteroidea</taxon>
        <taxon>Neodiplogasteridae</taxon>
        <taxon>Pristionchus</taxon>
    </lineage>
</organism>
<evidence type="ECO:0000313" key="1">
    <source>
        <dbReference type="EnsemblMetazoa" id="PPA13977.1"/>
    </source>
</evidence>
<accession>A0A2A6CRL9</accession>
<sequence>MHNYKAVIFDYGGVLMSYCKEVPAWTKFEEMYNIRKGDIQKTLFSIFKDHPELDRLLFQGHVTAEDIEEDFLPTYLERKIGVDLPRPFPVLNLWMGPGSKIPFNENMMRVVKNLKSRGMHTSILTNNYKMDKKGLKVRTPVDKKLFDLIVESTVEGKMKPDIEIYEIIQSRIPSSISPCECIFLDDNKDNIRAAQDFGWTAILVDPHNIDQSIIDLERLLKMDLSH</sequence>
<dbReference type="OrthoDB" id="408373at2759"/>
<dbReference type="PANTHER" id="PTHR47829:SF1">
    <property type="entry name" value="HAD FAMILY PHOSPHATASE"/>
    <property type="match status" value="1"/>
</dbReference>
<dbReference type="PANTHER" id="PTHR47829">
    <property type="entry name" value="HYDROLASE, PUTATIVE (AFU_ORTHOLOGUE AFUA_1G12880)-RELATED"/>
    <property type="match status" value="1"/>
</dbReference>
<dbReference type="NCBIfam" id="TIGR01509">
    <property type="entry name" value="HAD-SF-IA-v3"/>
    <property type="match status" value="1"/>
</dbReference>
<dbReference type="Gene3D" id="3.40.50.1000">
    <property type="entry name" value="HAD superfamily/HAD-like"/>
    <property type="match status" value="1"/>
</dbReference>
<protein>
    <submittedName>
        <fullName evidence="1">Uncharacterized protein</fullName>
    </submittedName>
</protein>
<evidence type="ECO:0000313" key="2">
    <source>
        <dbReference type="Proteomes" id="UP000005239"/>
    </source>
</evidence>
<dbReference type="InterPro" id="IPR006439">
    <property type="entry name" value="HAD-SF_hydro_IA"/>
</dbReference>
<accession>A0A8R1UD46</accession>
<dbReference type="Pfam" id="PF00702">
    <property type="entry name" value="Hydrolase"/>
    <property type="match status" value="1"/>
</dbReference>
<reference evidence="2" key="1">
    <citation type="journal article" date="2008" name="Nat. Genet.">
        <title>The Pristionchus pacificus genome provides a unique perspective on nematode lifestyle and parasitism.</title>
        <authorList>
            <person name="Dieterich C."/>
            <person name="Clifton S.W."/>
            <person name="Schuster L.N."/>
            <person name="Chinwalla A."/>
            <person name="Delehaunty K."/>
            <person name="Dinkelacker I."/>
            <person name="Fulton L."/>
            <person name="Fulton R."/>
            <person name="Godfrey J."/>
            <person name="Minx P."/>
            <person name="Mitreva M."/>
            <person name="Roeseler W."/>
            <person name="Tian H."/>
            <person name="Witte H."/>
            <person name="Yang S.P."/>
            <person name="Wilson R.K."/>
            <person name="Sommer R.J."/>
        </authorList>
    </citation>
    <scope>NUCLEOTIDE SEQUENCE [LARGE SCALE GENOMIC DNA]</scope>
    <source>
        <strain evidence="2">PS312</strain>
    </source>
</reference>
<dbReference type="SFLD" id="SFLDG01129">
    <property type="entry name" value="C1.5:_HAD__Beta-PGM__Phosphata"/>
    <property type="match status" value="1"/>
</dbReference>
<dbReference type="Proteomes" id="UP000005239">
    <property type="component" value="Unassembled WGS sequence"/>
</dbReference>
<name>A0A2A6CRL9_PRIPA</name>
<dbReference type="EnsemblMetazoa" id="PPA13977.1">
    <property type="protein sequence ID" value="PPA13977.1"/>
    <property type="gene ID" value="WBGene00103531"/>
</dbReference>